<evidence type="ECO:0000259" key="10">
    <source>
        <dbReference type="PROSITE" id="PS50983"/>
    </source>
</evidence>
<evidence type="ECO:0000256" key="7">
    <source>
        <dbReference type="ARBA" id="ARBA00023163"/>
    </source>
</evidence>
<accession>A0ABR9B3P7</accession>
<evidence type="ECO:0000256" key="5">
    <source>
        <dbReference type="ARBA" id="ARBA00023015"/>
    </source>
</evidence>
<dbReference type="RefSeq" id="WP_192027125.1">
    <property type="nucleotide sequence ID" value="NZ_JACYTN010000031.1"/>
</dbReference>
<reference evidence="11 12" key="1">
    <citation type="submission" date="2020-09" db="EMBL/GenBank/DDBJ databases">
        <title>Paenibacillus sp. CAU 1523 isolated from sand of Haeundae Beach.</title>
        <authorList>
            <person name="Kim W."/>
        </authorList>
    </citation>
    <scope>NUCLEOTIDE SEQUENCE [LARGE SCALE GENOMIC DNA]</scope>
    <source>
        <strain evidence="11 12">CAU 1523</strain>
    </source>
</reference>
<dbReference type="Pfam" id="PF01497">
    <property type="entry name" value="Peripla_BP_2"/>
    <property type="match status" value="1"/>
</dbReference>
<evidence type="ECO:0000256" key="4">
    <source>
        <dbReference type="ARBA" id="ARBA00022729"/>
    </source>
</evidence>
<dbReference type="InterPro" id="IPR020449">
    <property type="entry name" value="Tscrpt_reg_AraC-type_HTH"/>
</dbReference>
<dbReference type="InterPro" id="IPR009057">
    <property type="entry name" value="Homeodomain-like_sf"/>
</dbReference>
<comment type="similarity">
    <text evidence="2">Belongs to the bacterial solute-binding protein 8 family.</text>
</comment>
<comment type="subcellular location">
    <subcellularLocation>
        <location evidence="1">Cell envelope</location>
    </subcellularLocation>
</comment>
<keyword evidence="6" id="KW-0238">DNA-binding</keyword>
<proteinExistence type="inferred from homology"/>
<dbReference type="SUPFAM" id="SSF53807">
    <property type="entry name" value="Helical backbone' metal receptor"/>
    <property type="match status" value="1"/>
</dbReference>
<evidence type="ECO:0000313" key="11">
    <source>
        <dbReference type="EMBL" id="MBD8500907.1"/>
    </source>
</evidence>
<dbReference type="PROSITE" id="PS00041">
    <property type="entry name" value="HTH_ARAC_FAMILY_1"/>
    <property type="match status" value="1"/>
</dbReference>
<dbReference type="InterPro" id="IPR002491">
    <property type="entry name" value="ABC_transptr_periplasmic_BD"/>
</dbReference>
<dbReference type="InterPro" id="IPR018062">
    <property type="entry name" value="HTH_AraC-typ_CS"/>
</dbReference>
<feature type="region of interest" description="Disordered" evidence="8">
    <location>
        <begin position="347"/>
        <end position="379"/>
    </location>
</feature>
<dbReference type="Gene3D" id="1.10.10.60">
    <property type="entry name" value="Homeodomain-like"/>
    <property type="match status" value="2"/>
</dbReference>
<dbReference type="PROSITE" id="PS01124">
    <property type="entry name" value="HTH_ARAC_FAMILY_2"/>
    <property type="match status" value="1"/>
</dbReference>
<keyword evidence="12" id="KW-1185">Reference proteome</keyword>
<organism evidence="11 12">
    <name type="scientific">Paenibacillus arenosi</name>
    <dbReference type="NCBI Taxonomy" id="2774142"/>
    <lineage>
        <taxon>Bacteria</taxon>
        <taxon>Bacillati</taxon>
        <taxon>Bacillota</taxon>
        <taxon>Bacilli</taxon>
        <taxon>Bacillales</taxon>
        <taxon>Paenibacillaceae</taxon>
        <taxon>Paenibacillus</taxon>
    </lineage>
</organism>
<keyword evidence="3" id="KW-0813">Transport</keyword>
<sequence>MMVNEYAALWSHSTPNVVDIRHLTLAPGECIRSYKLPSMMFFLSVRGSAHLHVNGRHSTMNGFFLMHGDKGHILQIDKVEYELECYLIYYKPNVQAHFEREGNELVFAFEPRNPLVLLERMEQLQRVWQAKGEEATRLLSVQSQYYAWTVEVLRQLQDWQDQLAKPDIVEGAKAYIHQHFARAITLEEIAEALNYSVPHLSKQFKQRVGRSPIEYLIGVRIDKAQEWLSKTDAALQEVAAAVGYTDISYFTKSFKKHTGLTPGQFKSYVKNMDKRLDRYKNPIAFPIVDRSRSSYNTNNNENHYHLKVTEGENAEMLRLAAKSRLAMVMLGLTFMLGACSGASVGTSATQSAGTSEVVNKPTNGESSPTEQSAKWPRTYKDGTGKEVVIEKQPERVVTGHFAMMEYFFALGTPPIASPLSESILAKFETLKPYVGQTKVADIGQVRTPNLELMIELDPDLIVAFAGTHNDVFEDLNKISTVVMMDNTEWDWKKTLREYAFLLGKEDVAETYITKLDGLMKEARDKLQVHKDKTVTFLRPTGNGNTFYVLDDNSVSYMYDAQNGLGLTAPGEYKLEEEIVSLEGVVTLNPDVIFIVDYLADIDTQLAQLDKSNVWKSLKAVQGDNVFPLDVSIDTGGPLAIQHATEQVLHFMSK</sequence>
<feature type="domain" description="Fe/B12 periplasmic-binding" evidence="10">
    <location>
        <begin position="395"/>
        <end position="653"/>
    </location>
</feature>
<evidence type="ECO:0000256" key="8">
    <source>
        <dbReference type="SAM" id="MobiDB-lite"/>
    </source>
</evidence>
<name>A0ABR9B3P7_9BACL</name>
<evidence type="ECO:0000256" key="2">
    <source>
        <dbReference type="ARBA" id="ARBA00008814"/>
    </source>
</evidence>
<dbReference type="InterPro" id="IPR051313">
    <property type="entry name" value="Bact_iron-sidero_bind"/>
</dbReference>
<dbReference type="PANTHER" id="PTHR30532:SF24">
    <property type="entry name" value="FERRIC ENTEROBACTIN-BINDING PERIPLASMIC PROTEIN FEPB"/>
    <property type="match status" value="1"/>
</dbReference>
<evidence type="ECO:0000259" key="9">
    <source>
        <dbReference type="PROSITE" id="PS01124"/>
    </source>
</evidence>
<keyword evidence="5" id="KW-0805">Transcription regulation</keyword>
<dbReference type="InterPro" id="IPR018060">
    <property type="entry name" value="HTH_AraC"/>
</dbReference>
<keyword evidence="7" id="KW-0804">Transcription</keyword>
<feature type="compositionally biased region" description="Polar residues" evidence="8">
    <location>
        <begin position="347"/>
        <end position="372"/>
    </location>
</feature>
<dbReference type="Pfam" id="PF12833">
    <property type="entry name" value="HTH_18"/>
    <property type="match status" value="1"/>
</dbReference>
<evidence type="ECO:0000313" key="12">
    <source>
        <dbReference type="Proteomes" id="UP000634529"/>
    </source>
</evidence>
<keyword evidence="4" id="KW-0732">Signal</keyword>
<evidence type="ECO:0000256" key="1">
    <source>
        <dbReference type="ARBA" id="ARBA00004196"/>
    </source>
</evidence>
<feature type="domain" description="HTH araC/xylS-type" evidence="9">
    <location>
        <begin position="170"/>
        <end position="268"/>
    </location>
</feature>
<evidence type="ECO:0000256" key="6">
    <source>
        <dbReference type="ARBA" id="ARBA00023125"/>
    </source>
</evidence>
<gene>
    <name evidence="11" type="ORF">IFO66_21700</name>
</gene>
<dbReference type="SUPFAM" id="SSF46689">
    <property type="entry name" value="Homeodomain-like"/>
    <property type="match status" value="2"/>
</dbReference>
<protein>
    <submittedName>
        <fullName evidence="11">ABC transporter substrate-binding protein</fullName>
    </submittedName>
</protein>
<dbReference type="Proteomes" id="UP000634529">
    <property type="component" value="Unassembled WGS sequence"/>
</dbReference>
<dbReference type="SMART" id="SM00342">
    <property type="entry name" value="HTH_ARAC"/>
    <property type="match status" value="1"/>
</dbReference>
<dbReference type="EMBL" id="JACYTN010000031">
    <property type="protein sequence ID" value="MBD8500907.1"/>
    <property type="molecule type" value="Genomic_DNA"/>
</dbReference>
<evidence type="ECO:0000256" key="3">
    <source>
        <dbReference type="ARBA" id="ARBA00022448"/>
    </source>
</evidence>
<dbReference type="PRINTS" id="PR00032">
    <property type="entry name" value="HTHARAC"/>
</dbReference>
<dbReference type="PANTHER" id="PTHR30532">
    <property type="entry name" value="IRON III DICITRATE-BINDING PERIPLASMIC PROTEIN"/>
    <property type="match status" value="1"/>
</dbReference>
<dbReference type="PROSITE" id="PS50983">
    <property type="entry name" value="FE_B12_PBP"/>
    <property type="match status" value="1"/>
</dbReference>
<dbReference type="Gene3D" id="3.40.50.1980">
    <property type="entry name" value="Nitrogenase molybdenum iron protein domain"/>
    <property type="match status" value="2"/>
</dbReference>
<comment type="caution">
    <text evidence="11">The sequence shown here is derived from an EMBL/GenBank/DDBJ whole genome shotgun (WGS) entry which is preliminary data.</text>
</comment>